<proteinExistence type="predicted"/>
<keyword evidence="2" id="KW-1185">Reference proteome</keyword>
<comment type="caution">
    <text evidence="1">The sequence shown here is derived from an EMBL/GenBank/DDBJ whole genome shotgun (WGS) entry which is preliminary data.</text>
</comment>
<evidence type="ECO:0000313" key="2">
    <source>
        <dbReference type="Proteomes" id="UP001497744"/>
    </source>
</evidence>
<dbReference type="RefSeq" id="XP_067714151.1">
    <property type="nucleotide sequence ID" value="XM_067858050.1"/>
</dbReference>
<evidence type="ECO:0000313" key="1">
    <source>
        <dbReference type="EMBL" id="GIX62082.1"/>
    </source>
</evidence>
<protein>
    <submittedName>
        <fullName evidence="1">Tripartite tricarboxylate transporter family receptor</fullName>
    </submittedName>
</protein>
<organism evidence="1 2">
    <name type="scientific">Babesia caballi</name>
    <dbReference type="NCBI Taxonomy" id="5871"/>
    <lineage>
        <taxon>Eukaryota</taxon>
        <taxon>Sar</taxon>
        <taxon>Alveolata</taxon>
        <taxon>Apicomplexa</taxon>
        <taxon>Aconoidasida</taxon>
        <taxon>Piroplasmida</taxon>
        <taxon>Babesiidae</taxon>
        <taxon>Babesia</taxon>
    </lineage>
</organism>
<dbReference type="EMBL" id="BPLF01000001">
    <property type="protein sequence ID" value="GIX62082.1"/>
    <property type="molecule type" value="Genomic_DNA"/>
</dbReference>
<dbReference type="GeneID" id="94193563"/>
<reference evidence="1 2" key="1">
    <citation type="submission" date="2021-06" db="EMBL/GenBank/DDBJ databases">
        <title>Genome sequence of Babesia caballi.</title>
        <authorList>
            <person name="Yamagishi J."/>
            <person name="Kidaka T."/>
            <person name="Ochi A."/>
        </authorList>
    </citation>
    <scope>NUCLEOTIDE SEQUENCE [LARGE SCALE GENOMIC DNA]</scope>
    <source>
        <strain evidence="1">USDA-D6B2</strain>
    </source>
</reference>
<keyword evidence="1" id="KW-0675">Receptor</keyword>
<accession>A0AAV4LR56</accession>
<sequence>MLLLGMLEQRSYFLNAFENVVTSARLIKELGILPDRYAEQYTVDITTSEKAKKCIDVLLSIVNQMYKKALELIGEVTTYSGSVSGRVIEPTHLYSLDITYIPFNILYKYSLRNFSNEEVKVGSFLKLLHQLIYGKVEHHGLLKLTEWQTAYVKHTEQYDAYCSKPTLMTLLAHLKYLCMNHPESIKKKMVEELPVDMWKEKTNIEQILTDLPSTIESLGTCALKNYSNTVWETYRFPKFEDAWDYLVRAVPYFEALIQELRIILHQWQQQSTSTYPYSVTVAKFFNENGFGKRAFDLNFSRQQEWKNCLVKLIGDPSKYEDDANNSKSGDLVKFADILSFTYHERSMKSLAQPSCFKERLIWLVCLFKDSRSSLLFYNLHQSNLIQTFVDKLENVYLKAYVNQLTNSLLILPMYVCDVIKKLTSENIDYGFYHDAIFSSKYADEYVILFYRIILELLREVHNLCMLSASGSFWYTMNLNPDGVSVKEKDKTKVENRPLPSGKTNGNPKYEVATDIPVFDDISDYGLQDDEGSIWKKSKLKNAADANMQKDALKYEMREWFLNQGFSAESLTKSVTGKEIYEAMKLLLVGKYSLQYIYGCLFVLLDTALEKFLDPPKKFKDKLNWLAKLNADDASVDNVLHYMVDRLKASGTQAAVDATKTLQSIVYCTSDVRRHLWNDPDDFGNYNDVICVYTAVDNYLMLLYDVLAELVSDMKALENPNNSSKHGKNGSTRSQSPCTWCVENKFDHDSLSSDATISVLMKWYKVNWDLDVERLRTELRYLISIMEPKTIKDMMEWCNQIKLKARDLLDQISKDLEAAVSDFVGSKHAVVMGGVVGNFVSAVSWMSERINKDFPNKSPFKDAMFHKDLYHYYKKIMFKILCSIYEYYFPYKLYSFGVTNTSEVEAFAEKEAVYEILQKPVAWLILAKDLGKTDRDVIAALNKELNTKLKSVFGTMDEDDNRPEALKRYVAMMQGKPLIRPQDEEKVAVTNSFASTAAVTTAVGTGAVGAGVVYFKFNALYAFFGKLLA</sequence>
<name>A0AAV4LR56_BABCB</name>
<dbReference type="AlphaFoldDB" id="A0AAV4LR56"/>
<dbReference type="Proteomes" id="UP001497744">
    <property type="component" value="Unassembled WGS sequence"/>
</dbReference>
<gene>
    <name evidence="1" type="ORF">BcabD6B2_15170</name>
</gene>